<dbReference type="GO" id="GO:0016567">
    <property type="term" value="P:protein ubiquitination"/>
    <property type="evidence" value="ECO:0007669"/>
    <property type="project" value="UniProtKB-UniPathway"/>
</dbReference>
<reference evidence="9" key="1">
    <citation type="journal article" date="2018" name="Data Brief">
        <title>Genome sequence data from 17 accessions of Ensete ventricosum, a staple food crop for millions in Ethiopia.</title>
        <authorList>
            <person name="Yemataw Z."/>
            <person name="Muzemil S."/>
            <person name="Ambachew D."/>
            <person name="Tripathi L."/>
            <person name="Tesfaye K."/>
            <person name="Chala A."/>
            <person name="Farbos A."/>
            <person name="O'Neill P."/>
            <person name="Moore K."/>
            <person name="Grant M."/>
            <person name="Studholme D.J."/>
        </authorList>
    </citation>
    <scope>NUCLEOTIDE SEQUENCE [LARGE SCALE GENOMIC DNA]</scope>
    <source>
        <tissue evidence="9">Leaf</tissue>
    </source>
</reference>
<dbReference type="InterPro" id="IPR013083">
    <property type="entry name" value="Znf_RING/FYVE/PHD"/>
</dbReference>
<comment type="pathway">
    <text evidence="2">Protein modification; protein ubiquitination.</text>
</comment>
<evidence type="ECO:0000256" key="6">
    <source>
        <dbReference type="PROSITE-ProRule" id="PRU00259"/>
    </source>
</evidence>
<dbReference type="InterPro" id="IPR016024">
    <property type="entry name" value="ARM-type_fold"/>
</dbReference>
<keyword evidence="5" id="KW-0833">Ubl conjugation pathway</keyword>
<evidence type="ECO:0000256" key="7">
    <source>
        <dbReference type="SAM" id="MobiDB-lite"/>
    </source>
</evidence>
<evidence type="ECO:0000256" key="4">
    <source>
        <dbReference type="ARBA" id="ARBA00022679"/>
    </source>
</evidence>
<feature type="region of interest" description="Disordered" evidence="7">
    <location>
        <begin position="590"/>
        <end position="609"/>
    </location>
</feature>
<dbReference type="SMART" id="SM00504">
    <property type="entry name" value="Ubox"/>
    <property type="match status" value="1"/>
</dbReference>
<dbReference type="PROSITE" id="PS50176">
    <property type="entry name" value="ARM_REPEAT"/>
    <property type="match status" value="1"/>
</dbReference>
<comment type="catalytic activity">
    <reaction evidence="1">
        <text>S-ubiquitinyl-[E2 ubiquitin-conjugating enzyme]-L-cysteine + [acceptor protein]-L-lysine = [E2 ubiquitin-conjugating enzyme]-L-cysteine + N(6)-ubiquitinyl-[acceptor protein]-L-lysine.</text>
        <dbReference type="EC" id="2.3.2.27"/>
    </reaction>
</comment>
<dbReference type="Gene3D" id="3.30.40.10">
    <property type="entry name" value="Zinc/RING finger domain, C3HC4 (zinc finger)"/>
    <property type="match status" value="1"/>
</dbReference>
<dbReference type="SMART" id="SM00185">
    <property type="entry name" value="ARM"/>
    <property type="match status" value="5"/>
</dbReference>
<protein>
    <recommendedName>
        <fullName evidence="3">RING-type E3 ubiquitin transferase</fullName>
        <ecNumber evidence="3">2.3.2.27</ecNumber>
    </recommendedName>
</protein>
<dbReference type="FunFam" id="1.25.10.10:FF:000285">
    <property type="entry name" value="RING-type E3 ubiquitin transferase"/>
    <property type="match status" value="1"/>
</dbReference>
<name>A0A445MF84_ENSVE</name>
<gene>
    <name evidence="9" type="ORF">BHM03_00018095</name>
</gene>
<feature type="domain" description="U-box" evidence="8">
    <location>
        <begin position="33"/>
        <end position="109"/>
    </location>
</feature>
<dbReference type="Gene3D" id="1.25.10.10">
    <property type="entry name" value="Leucine-rich Repeat Variant"/>
    <property type="match status" value="2"/>
</dbReference>
<evidence type="ECO:0000313" key="9">
    <source>
        <dbReference type="EMBL" id="RZR72869.1"/>
    </source>
</evidence>
<dbReference type="InterPro" id="IPR003613">
    <property type="entry name" value="Ubox_domain"/>
</dbReference>
<dbReference type="FunFam" id="3.30.40.10:FF:000491">
    <property type="entry name" value="RING-type E3 ubiquitin transferase"/>
    <property type="match status" value="1"/>
</dbReference>
<dbReference type="EMBL" id="KV875770">
    <property type="protein sequence ID" value="RZR72869.1"/>
    <property type="molecule type" value="Genomic_DNA"/>
</dbReference>
<dbReference type="InterPro" id="IPR011989">
    <property type="entry name" value="ARM-like"/>
</dbReference>
<dbReference type="PANTHER" id="PTHR23315">
    <property type="entry name" value="U BOX DOMAIN-CONTAINING"/>
    <property type="match status" value="1"/>
</dbReference>
<dbReference type="Proteomes" id="UP000290560">
    <property type="component" value="Unassembled WGS sequence"/>
</dbReference>
<feature type="region of interest" description="Disordered" evidence="7">
    <location>
        <begin position="184"/>
        <end position="296"/>
    </location>
</feature>
<evidence type="ECO:0000259" key="8">
    <source>
        <dbReference type="PROSITE" id="PS51698"/>
    </source>
</evidence>
<evidence type="ECO:0000256" key="5">
    <source>
        <dbReference type="ARBA" id="ARBA00022786"/>
    </source>
</evidence>
<organism evidence="9">
    <name type="scientific">Ensete ventricosum</name>
    <name type="common">Abyssinian banana</name>
    <name type="synonym">Musa ensete</name>
    <dbReference type="NCBI Taxonomy" id="4639"/>
    <lineage>
        <taxon>Eukaryota</taxon>
        <taxon>Viridiplantae</taxon>
        <taxon>Streptophyta</taxon>
        <taxon>Embryophyta</taxon>
        <taxon>Tracheophyta</taxon>
        <taxon>Spermatophyta</taxon>
        <taxon>Magnoliopsida</taxon>
        <taxon>Liliopsida</taxon>
        <taxon>Zingiberales</taxon>
        <taxon>Musaceae</taxon>
        <taxon>Ensete</taxon>
    </lineage>
</organism>
<dbReference type="AlphaFoldDB" id="A0A445MF84"/>
<dbReference type="PROSITE" id="PS51698">
    <property type="entry name" value="U_BOX"/>
    <property type="match status" value="1"/>
</dbReference>
<accession>A0A445MF84</accession>
<dbReference type="Pfam" id="PF04564">
    <property type="entry name" value="U-box"/>
    <property type="match status" value="1"/>
</dbReference>
<evidence type="ECO:0000256" key="3">
    <source>
        <dbReference type="ARBA" id="ARBA00012483"/>
    </source>
</evidence>
<feature type="compositionally biased region" description="Low complexity" evidence="7">
    <location>
        <begin position="241"/>
        <end position="262"/>
    </location>
</feature>
<sequence>MGSHKSFWKFSKLHRSSPSSALPASSSTTAAGEMPVEFLCPISRSLMSDPVIIPPSGHTFERSCIQACADLAFSPPGLAVDLGPSPLVLIPNVALRSAILRWCERSGIPPPIPIPLDAARSLVRGLMPPSFDPPPATPPFALDEAEEVEKGEAFGAREGTYAYGGTERARGERGEVFRGAASADSYGRYDGKGEGLQASSAFTDEKDGIFRSRSTRSNQNLREATSPNTPPAFSVRTRKQASSSPLSTSSAYSYPTSSSNSSFHEVFVEEASKEPPPPPQVNDPTASDLAPSPTAEIDVSEEEVVIKLMSKDMFLQESAVVLLRQATRESLDSRIALCTPRLLVALRPMLLTHSTAIQIDATAALVNLSLEPANRVRIVKSGTVLPLVEVLEGGHPEARDHAAGALFSLALEDENRAAIGVLGAIPPLLNLFSMPSPDGARARRDAGMALYYLSLASANRSKIARAPGAVRALLSVASEEETPPSQGPSLVRLAMMVVCNLASSNEGRAALMDGGAVSRVVSLMSSPSAAVEEYCVSALYGMSRGSLRFRGLARSAGAERVLMRVAEGSGGGGDMRQTMAKKTLRALRGENDDEAAARPPMGFLTDDDGSVVSEGMMSIRRRPNQYGNPARLKTAEF</sequence>
<keyword evidence="4" id="KW-0808">Transferase</keyword>
<dbReference type="PANTHER" id="PTHR23315:SF339">
    <property type="entry name" value="U-BOX DOMAIN-CONTAINING PROTEIN 40"/>
    <property type="match status" value="1"/>
</dbReference>
<evidence type="ECO:0000256" key="2">
    <source>
        <dbReference type="ARBA" id="ARBA00004906"/>
    </source>
</evidence>
<dbReference type="GO" id="GO:0061630">
    <property type="term" value="F:ubiquitin protein ligase activity"/>
    <property type="evidence" value="ECO:0007669"/>
    <property type="project" value="UniProtKB-EC"/>
</dbReference>
<feature type="compositionally biased region" description="Polar residues" evidence="7">
    <location>
        <begin position="215"/>
        <end position="227"/>
    </location>
</feature>
<dbReference type="SUPFAM" id="SSF48371">
    <property type="entry name" value="ARM repeat"/>
    <property type="match status" value="1"/>
</dbReference>
<dbReference type="EC" id="2.3.2.27" evidence="3"/>
<dbReference type="InterPro" id="IPR000225">
    <property type="entry name" value="Armadillo"/>
</dbReference>
<dbReference type="SUPFAM" id="SSF57850">
    <property type="entry name" value="RING/U-box"/>
    <property type="match status" value="1"/>
</dbReference>
<dbReference type="UniPathway" id="UPA00143"/>
<feature type="repeat" description="ARM" evidence="6">
    <location>
        <begin position="423"/>
        <end position="468"/>
    </location>
</feature>
<evidence type="ECO:0000256" key="1">
    <source>
        <dbReference type="ARBA" id="ARBA00000900"/>
    </source>
</evidence>
<proteinExistence type="predicted"/>
<feature type="region of interest" description="Disordered" evidence="7">
    <location>
        <begin position="618"/>
        <end position="637"/>
    </location>
</feature>